<reference evidence="6" key="1">
    <citation type="submission" date="2019-08" db="EMBL/GenBank/DDBJ databases">
        <authorList>
            <person name="Zheng X."/>
        </authorList>
    </citation>
    <scope>NUCLEOTIDE SEQUENCE [LARGE SCALE GENOMIC DNA]</scope>
    <source>
        <strain evidence="6">FJAT-25496</strain>
    </source>
</reference>
<evidence type="ECO:0000313" key="6">
    <source>
        <dbReference type="Proteomes" id="UP000321555"/>
    </source>
</evidence>
<comment type="subcellular location">
    <subcellularLocation>
        <location evidence="1">Secreted</location>
    </subcellularLocation>
</comment>
<dbReference type="GO" id="GO:0008237">
    <property type="term" value="F:metallopeptidase activity"/>
    <property type="evidence" value="ECO:0007669"/>
    <property type="project" value="InterPro"/>
</dbReference>
<evidence type="ECO:0000256" key="3">
    <source>
        <dbReference type="SAM" id="SignalP"/>
    </source>
</evidence>
<keyword evidence="6" id="KW-1185">Reference proteome</keyword>
<dbReference type="STRING" id="1742359.GCA_001439625_01942"/>
<organism evidence="5 6">
    <name type="scientific">Cytobacillus dafuensis</name>
    <name type="common">Bacillus dafuensis</name>
    <dbReference type="NCBI Taxonomy" id="1742359"/>
    <lineage>
        <taxon>Bacteria</taxon>
        <taxon>Bacillati</taxon>
        <taxon>Bacillota</taxon>
        <taxon>Bacilli</taxon>
        <taxon>Bacillales</taxon>
        <taxon>Bacillaceae</taxon>
        <taxon>Cytobacillus</taxon>
    </lineage>
</organism>
<dbReference type="Proteomes" id="UP000321555">
    <property type="component" value="Chromosome"/>
</dbReference>
<keyword evidence="3" id="KW-0732">Signal</keyword>
<dbReference type="PROSITE" id="PS51995">
    <property type="entry name" value="ATLF"/>
    <property type="match status" value="1"/>
</dbReference>
<dbReference type="GO" id="GO:0005576">
    <property type="term" value="C:extracellular region"/>
    <property type="evidence" value="ECO:0007669"/>
    <property type="project" value="UniProtKB-SubCell"/>
</dbReference>
<dbReference type="KEGG" id="bda:FSZ17_14335"/>
<dbReference type="Gene3D" id="3.40.390.10">
    <property type="entry name" value="Collagenase (Catalytic Domain)"/>
    <property type="match status" value="1"/>
</dbReference>
<dbReference type="Pfam" id="PF07737">
    <property type="entry name" value="ATLF"/>
    <property type="match status" value="1"/>
</dbReference>
<dbReference type="CDD" id="cd20183">
    <property type="entry name" value="M34_PPEP"/>
    <property type="match status" value="1"/>
</dbReference>
<evidence type="ECO:0000259" key="4">
    <source>
        <dbReference type="PROSITE" id="PS51995"/>
    </source>
</evidence>
<dbReference type="RefSeq" id="WP_057771208.1">
    <property type="nucleotide sequence ID" value="NZ_CP042593.1"/>
</dbReference>
<evidence type="ECO:0000313" key="5">
    <source>
        <dbReference type="EMBL" id="QED48324.1"/>
    </source>
</evidence>
<proteinExistence type="predicted"/>
<keyword evidence="2" id="KW-0964">Secreted</keyword>
<dbReference type="InterPro" id="IPR014781">
    <property type="entry name" value="Anthrax_toxin_lethal/edema_N/C"/>
</dbReference>
<evidence type="ECO:0000256" key="1">
    <source>
        <dbReference type="ARBA" id="ARBA00004613"/>
    </source>
</evidence>
<dbReference type="InterPro" id="IPR047568">
    <property type="entry name" value="ATLF-like_dom"/>
</dbReference>
<dbReference type="EMBL" id="CP042593">
    <property type="protein sequence ID" value="QED48324.1"/>
    <property type="molecule type" value="Genomic_DNA"/>
</dbReference>
<feature type="domain" description="ATLF-like" evidence="4">
    <location>
        <begin position="48"/>
        <end position="233"/>
    </location>
</feature>
<dbReference type="AlphaFoldDB" id="A0A5B8Z5C2"/>
<sequence>MKRMLSLLFTLSISLPLMGSSQAETDGIILKDYASKSLLNQSLVLNSPNLLGNIIILPTEPFDELKAAEIISRIDNLPYSLLKKIANEHIKVKLFVGKLTDNPTASDLAGIIPRGYKNGTTWDDVPGIGGSKTVLVKIGNSEKGKGHSSVNLELHELAHSIDRHVYDGIRYDDKFLSAWNKEKTLLFPNNDYFLSFPEEYFAETFAMYYLGGKDRRLLKEKAPETYKFIKKLN</sequence>
<gene>
    <name evidence="5" type="ORF">FSZ17_14335</name>
</gene>
<evidence type="ECO:0000256" key="2">
    <source>
        <dbReference type="ARBA" id="ARBA00022525"/>
    </source>
</evidence>
<feature type="signal peptide" evidence="3">
    <location>
        <begin position="1"/>
        <end position="23"/>
    </location>
</feature>
<feature type="chain" id="PRO_5038400263" evidence="3">
    <location>
        <begin position="24"/>
        <end position="233"/>
    </location>
</feature>
<dbReference type="InterPro" id="IPR024079">
    <property type="entry name" value="MetalloPept_cat_dom_sf"/>
</dbReference>
<dbReference type="OrthoDB" id="2615003at2"/>
<name>A0A5B8Z5C2_CYTDA</name>
<dbReference type="SUPFAM" id="SSF55486">
    <property type="entry name" value="Metalloproteases ('zincins'), catalytic domain"/>
    <property type="match status" value="1"/>
</dbReference>
<protein>
    <submittedName>
        <fullName evidence="5">Toxin</fullName>
    </submittedName>
</protein>
<accession>A0A5B8Z5C2</accession>